<evidence type="ECO:0000256" key="5">
    <source>
        <dbReference type="PIRSR" id="PIRSR000446-1"/>
    </source>
</evidence>
<comment type="similarity">
    <text evidence="4">Belongs to the fabD family.</text>
</comment>
<dbReference type="InterPro" id="IPR001227">
    <property type="entry name" value="Ac_transferase_dom_sf"/>
</dbReference>
<evidence type="ECO:0000256" key="4">
    <source>
        <dbReference type="PIRNR" id="PIRNR000446"/>
    </source>
</evidence>
<evidence type="ECO:0000256" key="1">
    <source>
        <dbReference type="ARBA" id="ARBA00022679"/>
    </source>
</evidence>
<dbReference type="SUPFAM" id="SSF52151">
    <property type="entry name" value="FabD/lysophospholipase-like"/>
    <property type="match status" value="1"/>
</dbReference>
<dbReference type="PIRSF" id="PIRSF000446">
    <property type="entry name" value="Mct"/>
    <property type="match status" value="1"/>
</dbReference>
<feature type="domain" description="Malonyl-CoA:ACP transacylase (MAT)" evidence="6">
    <location>
        <begin position="7"/>
        <end position="295"/>
    </location>
</feature>
<feature type="active site" evidence="5">
    <location>
        <position position="196"/>
    </location>
</feature>
<dbReference type="NCBIfam" id="TIGR00128">
    <property type="entry name" value="fabD"/>
    <property type="match status" value="1"/>
</dbReference>
<dbReference type="InterPro" id="IPR014043">
    <property type="entry name" value="Acyl_transferase_dom"/>
</dbReference>
<dbReference type="PANTHER" id="PTHR42681">
    <property type="entry name" value="MALONYL-COA-ACYL CARRIER PROTEIN TRANSACYLASE, MITOCHONDRIAL"/>
    <property type="match status" value="1"/>
</dbReference>
<accession>A0A9D1F4Q4</accession>
<evidence type="ECO:0000259" key="6">
    <source>
        <dbReference type="SMART" id="SM00827"/>
    </source>
</evidence>
<gene>
    <name evidence="7" type="primary">fabD</name>
    <name evidence="7" type="ORF">IAB46_06905</name>
</gene>
<dbReference type="InterPro" id="IPR050858">
    <property type="entry name" value="Mal-CoA-ACP_Trans/PKS_FabD"/>
</dbReference>
<dbReference type="Proteomes" id="UP000823927">
    <property type="component" value="Unassembled WGS sequence"/>
</dbReference>
<feature type="active site" evidence="5">
    <location>
        <position position="90"/>
    </location>
</feature>
<dbReference type="InterPro" id="IPR024925">
    <property type="entry name" value="Malonyl_CoA-ACP_transAc"/>
</dbReference>
<evidence type="ECO:0000256" key="2">
    <source>
        <dbReference type="ARBA" id="ARBA00023315"/>
    </source>
</evidence>
<dbReference type="GO" id="GO:0006633">
    <property type="term" value="P:fatty acid biosynthetic process"/>
    <property type="evidence" value="ECO:0007669"/>
    <property type="project" value="TreeGrafter"/>
</dbReference>
<protein>
    <recommendedName>
        <fullName evidence="4">Malonyl CoA-acyl carrier protein transacylase</fullName>
        <ecNumber evidence="4">2.3.1.39</ecNumber>
    </recommendedName>
</protein>
<dbReference type="GO" id="GO:0005829">
    <property type="term" value="C:cytosol"/>
    <property type="evidence" value="ECO:0007669"/>
    <property type="project" value="TreeGrafter"/>
</dbReference>
<dbReference type="Pfam" id="PF00698">
    <property type="entry name" value="Acyl_transf_1"/>
    <property type="match status" value="1"/>
</dbReference>
<comment type="catalytic activity">
    <reaction evidence="3 4">
        <text>holo-[ACP] + malonyl-CoA = malonyl-[ACP] + CoA</text>
        <dbReference type="Rhea" id="RHEA:41792"/>
        <dbReference type="Rhea" id="RHEA-COMP:9623"/>
        <dbReference type="Rhea" id="RHEA-COMP:9685"/>
        <dbReference type="ChEBI" id="CHEBI:57287"/>
        <dbReference type="ChEBI" id="CHEBI:57384"/>
        <dbReference type="ChEBI" id="CHEBI:64479"/>
        <dbReference type="ChEBI" id="CHEBI:78449"/>
        <dbReference type="EC" id="2.3.1.39"/>
    </reaction>
</comment>
<dbReference type="InterPro" id="IPR004410">
    <property type="entry name" value="Malonyl_CoA-ACP_transAc_FabD"/>
</dbReference>
<proteinExistence type="inferred from homology"/>
<evidence type="ECO:0000313" key="7">
    <source>
        <dbReference type="EMBL" id="HIS47275.1"/>
    </source>
</evidence>
<reference evidence="7" key="2">
    <citation type="journal article" date="2021" name="PeerJ">
        <title>Extensive microbial diversity within the chicken gut microbiome revealed by metagenomics and culture.</title>
        <authorList>
            <person name="Gilroy R."/>
            <person name="Ravi A."/>
            <person name="Getino M."/>
            <person name="Pursley I."/>
            <person name="Horton D.L."/>
            <person name="Alikhan N.F."/>
            <person name="Baker D."/>
            <person name="Gharbi K."/>
            <person name="Hall N."/>
            <person name="Watson M."/>
            <person name="Adriaenssens E.M."/>
            <person name="Foster-Nyarko E."/>
            <person name="Jarju S."/>
            <person name="Secka A."/>
            <person name="Antonio M."/>
            <person name="Oren A."/>
            <person name="Chaudhuri R.R."/>
            <person name="La Ragione R."/>
            <person name="Hildebrand F."/>
            <person name="Pallen M.J."/>
        </authorList>
    </citation>
    <scope>NUCLEOTIDE SEQUENCE</scope>
    <source>
        <strain evidence="7">CHK178-757</strain>
    </source>
</reference>
<dbReference type="SMART" id="SM00827">
    <property type="entry name" value="PKS_AT"/>
    <property type="match status" value="1"/>
</dbReference>
<dbReference type="InterPro" id="IPR016035">
    <property type="entry name" value="Acyl_Trfase/lysoPLipase"/>
</dbReference>
<reference evidence="7" key="1">
    <citation type="submission" date="2020-10" db="EMBL/GenBank/DDBJ databases">
        <authorList>
            <person name="Gilroy R."/>
        </authorList>
    </citation>
    <scope>NUCLEOTIDE SEQUENCE</scope>
    <source>
        <strain evidence="7">CHK178-757</strain>
    </source>
</reference>
<dbReference type="Gene3D" id="3.40.366.10">
    <property type="entry name" value="Malonyl-Coenzyme A Acyl Carrier Protein, domain 2"/>
    <property type="match status" value="1"/>
</dbReference>
<dbReference type="EC" id="2.3.1.39" evidence="4"/>
<dbReference type="GO" id="GO:0004314">
    <property type="term" value="F:[acyl-carrier-protein] S-malonyltransferase activity"/>
    <property type="evidence" value="ECO:0007669"/>
    <property type="project" value="UniProtKB-EC"/>
</dbReference>
<dbReference type="EMBL" id="DVIT01000026">
    <property type="protein sequence ID" value="HIS47275.1"/>
    <property type="molecule type" value="Genomic_DNA"/>
</dbReference>
<name>A0A9D1F4Q4_9FIRM</name>
<keyword evidence="1 4" id="KW-0808">Transferase</keyword>
<evidence type="ECO:0000256" key="3">
    <source>
        <dbReference type="ARBA" id="ARBA00048462"/>
    </source>
</evidence>
<sequence>MAKTAFIFPGQGAQYIGMGKDFYEQCPESAAMFDLAQQATGLPVKEMCFEENDKLGITEYTQICLLTTELAILKAVEDKGLRPQVTAGLSLGEYAALVAAGKLDAAQAMVLVRKRGIYMQEAVPVGGAMSAVLGLENEVVEKICRDTPGLVELANYNCPGQIVISGEQKAVEAAGEALKAAGAKRVAPLKVSGPFHSSMLAEAGHRLAKALEDVDFKASDIPYVCNTEARYVTDPSEISGILIRQVSSSVRWEQSVREMIARGVDTFVEIGPGKTLCGFLKRIDRSVKAVNIDKYEDLKKLEDIL</sequence>
<organism evidence="7 8">
    <name type="scientific">Candidatus Scybalocola faecigallinarum</name>
    <dbReference type="NCBI Taxonomy" id="2840941"/>
    <lineage>
        <taxon>Bacteria</taxon>
        <taxon>Bacillati</taxon>
        <taxon>Bacillota</taxon>
        <taxon>Clostridia</taxon>
        <taxon>Lachnospirales</taxon>
        <taxon>Lachnospiraceae</taxon>
        <taxon>Lachnospiraceae incertae sedis</taxon>
        <taxon>Candidatus Scybalocola (ex Gilroy et al. 2021)</taxon>
    </lineage>
</organism>
<dbReference type="InterPro" id="IPR016036">
    <property type="entry name" value="Malonyl_transacylase_ACP-bd"/>
</dbReference>
<comment type="caution">
    <text evidence="7">The sequence shown here is derived from an EMBL/GenBank/DDBJ whole genome shotgun (WGS) entry which is preliminary data.</text>
</comment>
<dbReference type="FunFam" id="3.30.70.250:FF:000001">
    <property type="entry name" value="Malonyl CoA-acyl carrier protein transacylase"/>
    <property type="match status" value="1"/>
</dbReference>
<dbReference type="AlphaFoldDB" id="A0A9D1F4Q4"/>
<evidence type="ECO:0000313" key="8">
    <source>
        <dbReference type="Proteomes" id="UP000823927"/>
    </source>
</evidence>
<dbReference type="SUPFAM" id="SSF55048">
    <property type="entry name" value="Probable ACP-binding domain of malonyl-CoA ACP transacylase"/>
    <property type="match status" value="1"/>
</dbReference>
<dbReference type="PANTHER" id="PTHR42681:SF1">
    <property type="entry name" value="MALONYL-COA-ACYL CARRIER PROTEIN TRANSACYLASE, MITOCHONDRIAL"/>
    <property type="match status" value="1"/>
</dbReference>
<dbReference type="Gene3D" id="3.30.70.250">
    <property type="entry name" value="Malonyl-CoA ACP transacylase, ACP-binding"/>
    <property type="match status" value="1"/>
</dbReference>
<keyword evidence="2 4" id="KW-0012">Acyltransferase</keyword>